<comment type="catalytic activity">
    <reaction evidence="2">
        <text>a fatty acyl-CoA + H2O = a fatty acid + CoA + H(+)</text>
        <dbReference type="Rhea" id="RHEA:16781"/>
        <dbReference type="ChEBI" id="CHEBI:15377"/>
        <dbReference type="ChEBI" id="CHEBI:15378"/>
        <dbReference type="ChEBI" id="CHEBI:28868"/>
        <dbReference type="ChEBI" id="CHEBI:57287"/>
        <dbReference type="ChEBI" id="CHEBI:77636"/>
        <dbReference type="EC" id="3.1.2.20"/>
    </reaction>
</comment>
<name>A0ABN1I4K3_9GAMM</name>
<reference evidence="9 10" key="1">
    <citation type="journal article" date="2019" name="Int. J. Syst. Evol. Microbiol.">
        <title>The Global Catalogue of Microorganisms (GCM) 10K type strain sequencing project: providing services to taxonomists for standard genome sequencing and annotation.</title>
        <authorList>
            <consortium name="The Broad Institute Genomics Platform"/>
            <consortium name="The Broad Institute Genome Sequencing Center for Infectious Disease"/>
            <person name="Wu L."/>
            <person name="Ma J."/>
        </authorList>
    </citation>
    <scope>NUCLEOTIDE SEQUENCE [LARGE SCALE GENOMIC DNA]</scope>
    <source>
        <strain evidence="9 10">JCM 15134</strain>
    </source>
</reference>
<dbReference type="Gene3D" id="3.10.129.10">
    <property type="entry name" value="Hotdog Thioesterase"/>
    <property type="match status" value="1"/>
</dbReference>
<evidence type="ECO:0000256" key="2">
    <source>
        <dbReference type="ARBA" id="ARBA00035880"/>
    </source>
</evidence>
<proteinExistence type="inferred from homology"/>
<dbReference type="CDD" id="cd03443">
    <property type="entry name" value="PaaI_thioesterase"/>
    <property type="match status" value="1"/>
</dbReference>
<comment type="similarity">
    <text evidence="4">Belongs to the YigI thioesterase family.</text>
</comment>
<sequence>MSTMNTHTLEMVRPNGLRDSLGFIVSAWSDGQAELRVEVDQRHLNLNGYVHGGVFMSLLDSAAGLCGTYCGMPGRVRRCITVAMNTQFINPVEAGELVVVAKLVSRGRKIFFAEARITCGDKLIATAQGTLRYIRGGEDVNGVTLK</sequence>
<comment type="catalytic activity">
    <reaction evidence="3">
        <text>a long-chain fatty acyl-CoA + H2O = a long-chain fatty acid + CoA + H(+)</text>
        <dbReference type="Rhea" id="RHEA:67680"/>
        <dbReference type="ChEBI" id="CHEBI:15377"/>
        <dbReference type="ChEBI" id="CHEBI:15378"/>
        <dbReference type="ChEBI" id="CHEBI:57287"/>
        <dbReference type="ChEBI" id="CHEBI:57560"/>
        <dbReference type="ChEBI" id="CHEBI:83139"/>
    </reaction>
</comment>
<accession>A0ABN1I4K3</accession>
<dbReference type="InterPro" id="IPR029069">
    <property type="entry name" value="HotDog_dom_sf"/>
</dbReference>
<keyword evidence="1" id="KW-0378">Hydrolase</keyword>
<gene>
    <name evidence="9" type="ORF">GCM10009104_13270</name>
</gene>
<feature type="domain" description="Thioesterase" evidence="8">
    <location>
        <begin position="47"/>
        <end position="122"/>
    </location>
</feature>
<dbReference type="PANTHER" id="PTHR43240">
    <property type="entry name" value="1,4-DIHYDROXY-2-NAPHTHOYL-COA THIOESTERASE 1"/>
    <property type="match status" value="1"/>
</dbReference>
<keyword evidence="10" id="KW-1185">Reference proteome</keyword>
<evidence type="ECO:0000259" key="8">
    <source>
        <dbReference type="Pfam" id="PF03061"/>
    </source>
</evidence>
<dbReference type="PANTHER" id="PTHR43240:SF20">
    <property type="entry name" value="MEDIUM_LONG-CHAIN ACYL-COA THIOESTERASE YIGI"/>
    <property type="match status" value="1"/>
</dbReference>
<organism evidence="9 10">
    <name type="scientific">Marinobacterium maritimum</name>
    <dbReference type="NCBI Taxonomy" id="500162"/>
    <lineage>
        <taxon>Bacteria</taxon>
        <taxon>Pseudomonadati</taxon>
        <taxon>Pseudomonadota</taxon>
        <taxon>Gammaproteobacteria</taxon>
        <taxon>Oceanospirillales</taxon>
        <taxon>Oceanospirillaceae</taxon>
        <taxon>Marinobacterium</taxon>
    </lineage>
</organism>
<dbReference type="RefSeq" id="WP_343804161.1">
    <property type="nucleotide sequence ID" value="NZ_BAAAET010000002.1"/>
</dbReference>
<evidence type="ECO:0000256" key="3">
    <source>
        <dbReference type="ARBA" id="ARBA00036002"/>
    </source>
</evidence>
<dbReference type="Proteomes" id="UP001499915">
    <property type="component" value="Unassembled WGS sequence"/>
</dbReference>
<comment type="caution">
    <text evidence="9">The sequence shown here is derived from an EMBL/GenBank/DDBJ whole genome shotgun (WGS) entry which is preliminary data.</text>
</comment>
<comment type="catalytic activity">
    <reaction evidence="7">
        <text>a medium-chain fatty acyl-CoA + H2O = a medium-chain fatty acid + CoA + H(+)</text>
        <dbReference type="Rhea" id="RHEA:68184"/>
        <dbReference type="ChEBI" id="CHEBI:15377"/>
        <dbReference type="ChEBI" id="CHEBI:15378"/>
        <dbReference type="ChEBI" id="CHEBI:57287"/>
        <dbReference type="ChEBI" id="CHEBI:59558"/>
        <dbReference type="ChEBI" id="CHEBI:90546"/>
    </reaction>
</comment>
<evidence type="ECO:0000313" key="9">
    <source>
        <dbReference type="EMBL" id="GAA0688435.1"/>
    </source>
</evidence>
<dbReference type="SUPFAM" id="SSF54637">
    <property type="entry name" value="Thioesterase/thiol ester dehydrase-isomerase"/>
    <property type="match status" value="1"/>
</dbReference>
<dbReference type="NCBIfam" id="TIGR00369">
    <property type="entry name" value="unchar_dom_1"/>
    <property type="match status" value="1"/>
</dbReference>
<dbReference type="EC" id="3.1.2.20" evidence="5"/>
<evidence type="ECO:0000256" key="1">
    <source>
        <dbReference type="ARBA" id="ARBA00022801"/>
    </source>
</evidence>
<dbReference type="EMBL" id="BAAAET010000002">
    <property type="protein sequence ID" value="GAA0688435.1"/>
    <property type="molecule type" value="Genomic_DNA"/>
</dbReference>
<evidence type="ECO:0000256" key="4">
    <source>
        <dbReference type="ARBA" id="ARBA00038381"/>
    </source>
</evidence>
<evidence type="ECO:0000256" key="7">
    <source>
        <dbReference type="ARBA" id="ARBA00048062"/>
    </source>
</evidence>
<evidence type="ECO:0000256" key="6">
    <source>
        <dbReference type="ARBA" id="ARBA00040062"/>
    </source>
</evidence>
<dbReference type="InterPro" id="IPR003736">
    <property type="entry name" value="PAAI_dom"/>
</dbReference>
<evidence type="ECO:0000256" key="5">
    <source>
        <dbReference type="ARBA" id="ARBA00038894"/>
    </source>
</evidence>
<protein>
    <recommendedName>
        <fullName evidence="6">Medium/long-chain acyl-CoA thioesterase YigI</fullName>
        <ecNumber evidence="5">3.1.2.20</ecNumber>
    </recommendedName>
</protein>
<evidence type="ECO:0000313" key="10">
    <source>
        <dbReference type="Proteomes" id="UP001499915"/>
    </source>
</evidence>
<dbReference type="InterPro" id="IPR006683">
    <property type="entry name" value="Thioestr_dom"/>
</dbReference>
<dbReference type="Pfam" id="PF03061">
    <property type="entry name" value="4HBT"/>
    <property type="match status" value="1"/>
</dbReference>